<organism evidence="1 2">
    <name type="scientific">Avena sativa</name>
    <name type="common">Oat</name>
    <dbReference type="NCBI Taxonomy" id="4498"/>
    <lineage>
        <taxon>Eukaryota</taxon>
        <taxon>Viridiplantae</taxon>
        <taxon>Streptophyta</taxon>
        <taxon>Embryophyta</taxon>
        <taxon>Tracheophyta</taxon>
        <taxon>Spermatophyta</taxon>
        <taxon>Magnoliopsida</taxon>
        <taxon>Liliopsida</taxon>
        <taxon>Poales</taxon>
        <taxon>Poaceae</taxon>
        <taxon>BOP clade</taxon>
        <taxon>Pooideae</taxon>
        <taxon>Poodae</taxon>
        <taxon>Poeae</taxon>
        <taxon>Poeae Chloroplast Group 1 (Aveneae type)</taxon>
        <taxon>Aveninae</taxon>
        <taxon>Avena</taxon>
    </lineage>
</organism>
<evidence type="ECO:0000313" key="1">
    <source>
        <dbReference type="EnsemblPlants" id="AVESA.00010b.r2.5DG0960430.1.CDS"/>
    </source>
</evidence>
<keyword evidence="2" id="KW-1185">Reference proteome</keyword>
<dbReference type="EnsemblPlants" id="AVESA.00010b.r2.5DG0960430.1">
    <property type="protein sequence ID" value="AVESA.00010b.r2.5DG0960430.1.CDS"/>
    <property type="gene ID" value="AVESA.00010b.r2.5DG0960430"/>
</dbReference>
<reference evidence="1" key="2">
    <citation type="submission" date="2025-09" db="UniProtKB">
        <authorList>
            <consortium name="EnsemblPlants"/>
        </authorList>
    </citation>
    <scope>IDENTIFICATION</scope>
</reference>
<accession>A0ACD5YEA3</accession>
<sequence length="365" mass="40260">MMKPGCSPLLLSGHLLLCLTAISVLATPDVPAGQRPGCLAKCGNVDIPFPFGVGDHCALNPNFTFNCNKTMDGSMKLFKWNLEVTEISVPDGKAWVIAPTISWRCYYYASTRSMVKSDGWLNVTNSPFWISEVDNKIIVIGCHTLAYMRSFSYVIGCYSTCSNGNLKNGICSGAGCCQADVPEGVRYYSGNFDEAYNTTSKDRPCSYMVLMQKDAFRLNTSYVDSTVFYEAYNGSVPVVLNWEIQQLTCEVARQNMSSYACMSSNSECLNSTNEQGYRCRCSHGYQGNPYIKDGCTDIDECHENDNPCGLEICQNTLGNYNCSCRLGYYKTDGVCVPNPSRFRPMPVIGKSLSSVSTEVTSLVEN</sequence>
<proteinExistence type="predicted"/>
<dbReference type="Proteomes" id="UP001732700">
    <property type="component" value="Chromosome 5D"/>
</dbReference>
<reference evidence="1" key="1">
    <citation type="submission" date="2021-05" db="EMBL/GenBank/DDBJ databases">
        <authorList>
            <person name="Scholz U."/>
            <person name="Mascher M."/>
            <person name="Fiebig A."/>
        </authorList>
    </citation>
    <scope>NUCLEOTIDE SEQUENCE [LARGE SCALE GENOMIC DNA]</scope>
</reference>
<protein>
    <submittedName>
        <fullName evidence="1">Uncharacterized protein</fullName>
    </submittedName>
</protein>
<evidence type="ECO:0000313" key="2">
    <source>
        <dbReference type="Proteomes" id="UP001732700"/>
    </source>
</evidence>
<name>A0ACD5YEA3_AVESA</name>